<evidence type="ECO:0000313" key="3">
    <source>
        <dbReference type="EMBL" id="ESZ91259.1"/>
    </source>
</evidence>
<reference evidence="3 4" key="1">
    <citation type="journal article" date="2014" name="Genome Announc.">
        <title>Draft genome sequence of Sclerotinia borealis, a psychrophilic plant pathogenic fungus.</title>
        <authorList>
            <person name="Mardanov A.V."/>
            <person name="Beletsky A.V."/>
            <person name="Kadnikov V.V."/>
            <person name="Ignatov A.N."/>
            <person name="Ravin N.V."/>
        </authorList>
    </citation>
    <scope>NUCLEOTIDE SEQUENCE [LARGE SCALE GENOMIC DNA]</scope>
    <source>
        <strain evidence="4">F-4157</strain>
    </source>
</reference>
<sequence length="245" mass="27195">MAPGGPAAGRGRGGKFKKFTRGGGKHFSRDLRPLDADGNEIREKNANDSSSEEEDSSSEESSEDEEEEKAEMTREQRRAAAKAKKDAAIKKKNQKVAQVGDLPTDSEEESEDDDMPANPNHSKAARNQAKAPPMTVDEVAGDVAKMSVSKKPQELTRKEREAMEAQKRKEAYQRLHLAGKTDEAQSDLARLAKVREDRRVAAERKAAEEEERKEHDDAKSEQMAREQRRREAAMGPAARGKKGKK</sequence>
<evidence type="ECO:0000313" key="4">
    <source>
        <dbReference type="Proteomes" id="UP000019487"/>
    </source>
</evidence>
<dbReference type="InterPro" id="IPR039876">
    <property type="entry name" value="HAP28"/>
</dbReference>
<name>W9C8S7_SCLBF</name>
<dbReference type="InterPro" id="IPR019380">
    <property type="entry name" value="Casein_kinase_sb_PP28"/>
</dbReference>
<feature type="compositionally biased region" description="Basic and acidic residues" evidence="1">
    <location>
        <begin position="193"/>
        <end position="232"/>
    </location>
</feature>
<dbReference type="HOGENOM" id="CLU_068528_0_0_1"/>
<feature type="compositionally biased region" description="Gly residues" evidence="1">
    <location>
        <begin position="1"/>
        <end position="11"/>
    </location>
</feature>
<feature type="compositionally biased region" description="Acidic residues" evidence="1">
    <location>
        <begin position="50"/>
        <end position="69"/>
    </location>
</feature>
<accession>W9C8S7</accession>
<dbReference type="PANTHER" id="PTHR22055">
    <property type="entry name" value="28 KDA HEAT- AND ACID-STABLE PHOSPHOPROTEIN PDGF-ASSOCIATED PROTEIN"/>
    <property type="match status" value="1"/>
</dbReference>
<feature type="compositionally biased region" description="Basic and acidic residues" evidence="1">
    <location>
        <begin position="151"/>
        <end position="183"/>
    </location>
</feature>
<feature type="compositionally biased region" description="Basic and acidic residues" evidence="1">
    <location>
        <begin position="27"/>
        <end position="46"/>
    </location>
</feature>
<gene>
    <name evidence="3" type="ORF">SBOR_8352</name>
</gene>
<evidence type="ECO:0000259" key="2">
    <source>
        <dbReference type="Pfam" id="PF10252"/>
    </source>
</evidence>
<dbReference type="Pfam" id="PF10252">
    <property type="entry name" value="PP28"/>
    <property type="match status" value="1"/>
</dbReference>
<feature type="compositionally biased region" description="Acidic residues" evidence="1">
    <location>
        <begin position="104"/>
        <end position="115"/>
    </location>
</feature>
<feature type="compositionally biased region" description="Basic residues" evidence="1">
    <location>
        <begin position="12"/>
        <end position="26"/>
    </location>
</feature>
<dbReference type="AlphaFoldDB" id="W9C8S7"/>
<keyword evidence="4" id="KW-1185">Reference proteome</keyword>
<evidence type="ECO:0000256" key="1">
    <source>
        <dbReference type="SAM" id="MobiDB-lite"/>
    </source>
</evidence>
<organism evidence="3 4">
    <name type="scientific">Sclerotinia borealis (strain F-4128)</name>
    <dbReference type="NCBI Taxonomy" id="1432307"/>
    <lineage>
        <taxon>Eukaryota</taxon>
        <taxon>Fungi</taxon>
        <taxon>Dikarya</taxon>
        <taxon>Ascomycota</taxon>
        <taxon>Pezizomycotina</taxon>
        <taxon>Leotiomycetes</taxon>
        <taxon>Helotiales</taxon>
        <taxon>Sclerotiniaceae</taxon>
        <taxon>Sclerotinia</taxon>
    </lineage>
</organism>
<feature type="compositionally biased region" description="Basic and acidic residues" evidence="1">
    <location>
        <begin position="70"/>
        <end position="89"/>
    </location>
</feature>
<feature type="region of interest" description="Disordered" evidence="1">
    <location>
        <begin position="1"/>
        <end position="245"/>
    </location>
</feature>
<protein>
    <recommendedName>
        <fullName evidence="2">Casein kinase substrate phosphoprotein PP28 domain-containing protein</fullName>
    </recommendedName>
</protein>
<dbReference type="OrthoDB" id="21120at2759"/>
<feature type="domain" description="Casein kinase substrate phosphoprotein PP28" evidence="2">
    <location>
        <begin position="118"/>
        <end position="211"/>
    </location>
</feature>
<comment type="caution">
    <text evidence="3">The sequence shown here is derived from an EMBL/GenBank/DDBJ whole genome shotgun (WGS) entry which is preliminary data.</text>
</comment>
<dbReference type="EMBL" id="AYSA01000522">
    <property type="protein sequence ID" value="ESZ91259.1"/>
    <property type="molecule type" value="Genomic_DNA"/>
</dbReference>
<proteinExistence type="predicted"/>
<dbReference type="Proteomes" id="UP000019487">
    <property type="component" value="Unassembled WGS sequence"/>
</dbReference>